<gene>
    <name evidence="1" type="ORF">M404DRAFT_991844</name>
</gene>
<keyword evidence="2" id="KW-1185">Reference proteome</keyword>
<reference evidence="2" key="2">
    <citation type="submission" date="2015-01" db="EMBL/GenBank/DDBJ databases">
        <title>Evolutionary Origins and Diversification of the Mycorrhizal Mutualists.</title>
        <authorList>
            <consortium name="DOE Joint Genome Institute"/>
            <consortium name="Mycorrhizal Genomics Consortium"/>
            <person name="Kohler A."/>
            <person name="Kuo A."/>
            <person name="Nagy L.G."/>
            <person name="Floudas D."/>
            <person name="Copeland A."/>
            <person name="Barry K.W."/>
            <person name="Cichocki N."/>
            <person name="Veneault-Fourrey C."/>
            <person name="LaButti K."/>
            <person name="Lindquist E.A."/>
            <person name="Lipzen A."/>
            <person name="Lundell T."/>
            <person name="Morin E."/>
            <person name="Murat C."/>
            <person name="Riley R."/>
            <person name="Ohm R."/>
            <person name="Sun H."/>
            <person name="Tunlid A."/>
            <person name="Henrissat B."/>
            <person name="Grigoriev I.V."/>
            <person name="Hibbett D.S."/>
            <person name="Martin F."/>
        </authorList>
    </citation>
    <scope>NUCLEOTIDE SEQUENCE [LARGE SCALE GENOMIC DNA]</scope>
    <source>
        <strain evidence="2">Marx 270</strain>
    </source>
</reference>
<name>A0A0C3Q010_PISTI</name>
<sequence>MTKCARGGKSNNLPRRRVRLFGCDAVCGVHREVLAMLRCNSNSAQVQREQGLGASGLEAVGSCHRGEV</sequence>
<dbReference type="AlphaFoldDB" id="A0A0C3Q010"/>
<dbReference type="EMBL" id="KN831944">
    <property type="protein sequence ID" value="KIO15139.1"/>
    <property type="molecule type" value="Genomic_DNA"/>
</dbReference>
<organism evidence="1 2">
    <name type="scientific">Pisolithus tinctorius Marx 270</name>
    <dbReference type="NCBI Taxonomy" id="870435"/>
    <lineage>
        <taxon>Eukaryota</taxon>
        <taxon>Fungi</taxon>
        <taxon>Dikarya</taxon>
        <taxon>Basidiomycota</taxon>
        <taxon>Agaricomycotina</taxon>
        <taxon>Agaricomycetes</taxon>
        <taxon>Agaricomycetidae</taxon>
        <taxon>Boletales</taxon>
        <taxon>Sclerodermatineae</taxon>
        <taxon>Pisolithaceae</taxon>
        <taxon>Pisolithus</taxon>
    </lineage>
</organism>
<evidence type="ECO:0000313" key="1">
    <source>
        <dbReference type="EMBL" id="KIO15139.1"/>
    </source>
</evidence>
<accession>A0A0C3Q010</accession>
<proteinExistence type="predicted"/>
<feature type="non-terminal residue" evidence="1">
    <location>
        <position position="68"/>
    </location>
</feature>
<dbReference type="Proteomes" id="UP000054217">
    <property type="component" value="Unassembled WGS sequence"/>
</dbReference>
<protein>
    <submittedName>
        <fullName evidence="1">Uncharacterized protein</fullName>
    </submittedName>
</protein>
<dbReference type="InParanoid" id="A0A0C3Q010"/>
<dbReference type="HOGENOM" id="CLU_2801052_0_0_1"/>
<evidence type="ECO:0000313" key="2">
    <source>
        <dbReference type="Proteomes" id="UP000054217"/>
    </source>
</evidence>
<reference evidence="1 2" key="1">
    <citation type="submission" date="2014-04" db="EMBL/GenBank/DDBJ databases">
        <authorList>
            <consortium name="DOE Joint Genome Institute"/>
            <person name="Kuo A."/>
            <person name="Kohler A."/>
            <person name="Costa M.D."/>
            <person name="Nagy L.G."/>
            <person name="Floudas D."/>
            <person name="Copeland A."/>
            <person name="Barry K.W."/>
            <person name="Cichocki N."/>
            <person name="Veneault-Fourrey C."/>
            <person name="LaButti K."/>
            <person name="Lindquist E.A."/>
            <person name="Lipzen A."/>
            <person name="Lundell T."/>
            <person name="Morin E."/>
            <person name="Murat C."/>
            <person name="Sun H."/>
            <person name="Tunlid A."/>
            <person name="Henrissat B."/>
            <person name="Grigoriev I.V."/>
            <person name="Hibbett D.S."/>
            <person name="Martin F."/>
            <person name="Nordberg H.P."/>
            <person name="Cantor M.N."/>
            <person name="Hua S.X."/>
        </authorList>
    </citation>
    <scope>NUCLEOTIDE SEQUENCE [LARGE SCALE GENOMIC DNA]</scope>
    <source>
        <strain evidence="1 2">Marx 270</strain>
    </source>
</reference>